<dbReference type="InterPro" id="IPR011747">
    <property type="entry name" value="CHP02241"/>
</dbReference>
<dbReference type="PANTHER" id="PTHR38009:SF1">
    <property type="entry name" value="CONSERVED HYPOTHETICAL PHAGE TAIL PROTEIN"/>
    <property type="match status" value="1"/>
</dbReference>
<organism evidence="1 2">
    <name type="scientific">Aquimarina litoralis</name>
    <dbReference type="NCBI Taxonomy" id="584605"/>
    <lineage>
        <taxon>Bacteria</taxon>
        <taxon>Pseudomonadati</taxon>
        <taxon>Bacteroidota</taxon>
        <taxon>Flavobacteriia</taxon>
        <taxon>Flavobacteriales</taxon>
        <taxon>Flavobacteriaceae</taxon>
        <taxon>Aquimarina</taxon>
    </lineage>
</organism>
<accession>A0ABP3U9T8</accession>
<dbReference type="InterPro" id="IPR010667">
    <property type="entry name" value="Phage_T4_Gp19"/>
</dbReference>
<comment type="caution">
    <text evidence="1">The sequence shown here is derived from an EMBL/GenBank/DDBJ whole genome shotgun (WGS) entry which is preliminary data.</text>
</comment>
<dbReference type="Proteomes" id="UP001501758">
    <property type="component" value="Unassembled WGS sequence"/>
</dbReference>
<keyword evidence="2" id="KW-1185">Reference proteome</keyword>
<proteinExistence type="predicted"/>
<protein>
    <submittedName>
        <fullName evidence="1">Phage tail protein</fullName>
    </submittedName>
</protein>
<dbReference type="RefSeq" id="WP_299607136.1">
    <property type="nucleotide sequence ID" value="NZ_BAAAGE010000003.1"/>
</dbReference>
<dbReference type="NCBIfam" id="TIGR02241">
    <property type="entry name" value="conserved hypothetical phage tail region protein"/>
    <property type="match status" value="1"/>
</dbReference>
<evidence type="ECO:0000313" key="2">
    <source>
        <dbReference type="Proteomes" id="UP001501758"/>
    </source>
</evidence>
<gene>
    <name evidence="1" type="ORF">GCM10009430_36500</name>
</gene>
<evidence type="ECO:0000313" key="1">
    <source>
        <dbReference type="EMBL" id="GAA0727903.1"/>
    </source>
</evidence>
<dbReference type="Pfam" id="PF06841">
    <property type="entry name" value="Phage_T4_gp19"/>
    <property type="match status" value="1"/>
</dbReference>
<reference evidence="2" key="1">
    <citation type="journal article" date="2019" name="Int. J. Syst. Evol. Microbiol.">
        <title>The Global Catalogue of Microorganisms (GCM) 10K type strain sequencing project: providing services to taxonomists for standard genome sequencing and annotation.</title>
        <authorList>
            <consortium name="The Broad Institute Genomics Platform"/>
            <consortium name="The Broad Institute Genome Sequencing Center for Infectious Disease"/>
            <person name="Wu L."/>
            <person name="Ma J."/>
        </authorList>
    </citation>
    <scope>NUCLEOTIDE SEQUENCE [LARGE SCALE GENOMIC DNA]</scope>
    <source>
        <strain evidence="2">JCM 15974</strain>
    </source>
</reference>
<dbReference type="EMBL" id="BAAAGE010000003">
    <property type="protein sequence ID" value="GAA0727903.1"/>
    <property type="molecule type" value="Genomic_DNA"/>
</dbReference>
<sequence>MATYYPPVGFHFSVEFTGLSTGEKDYHFQSVSGLTVDIETEEVTEGGENRFKHKIPVRTKYPNLVLKRGLLVNSEVVNWCKKAVENFDFEPIDLIVKLLNEKHEPLISWNIVHAYPIKWSIGDFNAEESKVVIETIELVYNYYNTIT</sequence>
<name>A0ABP3U9T8_9FLAO</name>
<dbReference type="PANTHER" id="PTHR38009">
    <property type="entry name" value="CONSERVED HYPOTHETICAL PHAGE TAIL PROTEIN"/>
    <property type="match status" value="1"/>
</dbReference>